<proteinExistence type="predicted"/>
<dbReference type="Proteomes" id="UP000183120">
    <property type="component" value="Unassembled WGS sequence"/>
</dbReference>
<gene>
    <name evidence="2" type="ORF">AUJ73_04730</name>
</gene>
<comment type="caution">
    <text evidence="2">The sequence shown here is derived from an EMBL/GenBank/DDBJ whole genome shotgun (WGS) entry which is preliminary data.</text>
</comment>
<keyword evidence="1" id="KW-1133">Transmembrane helix</keyword>
<reference evidence="2 3" key="1">
    <citation type="journal article" date="2016" name="Environ. Microbiol.">
        <title>Genomic resolution of a cold subsurface aquifer community provides metabolic insights for novel microbes adapted to high CO concentrations.</title>
        <authorList>
            <person name="Probst A.J."/>
            <person name="Castelle C.J."/>
            <person name="Singh A."/>
            <person name="Brown C.T."/>
            <person name="Anantharaman K."/>
            <person name="Sharon I."/>
            <person name="Hug L.A."/>
            <person name="Burstein D."/>
            <person name="Emerson J.B."/>
            <person name="Thomas B.C."/>
            <person name="Banfield J.F."/>
        </authorList>
    </citation>
    <scope>NUCLEOTIDE SEQUENCE [LARGE SCALE GENOMIC DNA]</scope>
    <source>
        <strain evidence="2">CG1_02_37_22</strain>
    </source>
</reference>
<keyword evidence="1" id="KW-0812">Transmembrane</keyword>
<feature type="transmembrane region" description="Helical" evidence="1">
    <location>
        <begin position="44"/>
        <end position="67"/>
    </location>
</feature>
<dbReference type="STRING" id="1805209.AUJ73_04730"/>
<dbReference type="AlphaFoldDB" id="A0A1J4TNP9"/>
<evidence type="ECO:0000256" key="1">
    <source>
        <dbReference type="SAM" id="Phobius"/>
    </source>
</evidence>
<organism evidence="2 3">
    <name type="scientific">Candidatus Gottesmanbacteria bacterium CG1_02_37_22</name>
    <dbReference type="NCBI Taxonomy" id="1805209"/>
    <lineage>
        <taxon>Bacteria</taxon>
        <taxon>Candidatus Gottesmaniibacteriota</taxon>
    </lineage>
</organism>
<name>A0A1J4TNP9_9BACT</name>
<sequence length="120" mass="12605">MILSGTLLAACIDGIGCISPAPFITPAIDATGKLTGVVAFANSLLKLVFVAGGLFSLINFILAGFDFMGGGGDPKNISKAWNKIWQTLVGLFIMVVSFLLAAVIGILLFGKWNYLLQPTL</sequence>
<protein>
    <submittedName>
        <fullName evidence="2">Uncharacterized protein</fullName>
    </submittedName>
</protein>
<dbReference type="EMBL" id="MNUY01000075">
    <property type="protein sequence ID" value="OIO12905.1"/>
    <property type="molecule type" value="Genomic_DNA"/>
</dbReference>
<evidence type="ECO:0000313" key="2">
    <source>
        <dbReference type="EMBL" id="OIO12905.1"/>
    </source>
</evidence>
<accession>A0A1J4TNP9</accession>
<feature type="transmembrane region" description="Helical" evidence="1">
    <location>
        <begin position="88"/>
        <end position="110"/>
    </location>
</feature>
<evidence type="ECO:0000313" key="3">
    <source>
        <dbReference type="Proteomes" id="UP000183120"/>
    </source>
</evidence>
<keyword evidence="1" id="KW-0472">Membrane</keyword>